<evidence type="ECO:0000313" key="2">
    <source>
        <dbReference type="Proteomes" id="UP001165960"/>
    </source>
</evidence>
<dbReference type="Proteomes" id="UP001165960">
    <property type="component" value="Unassembled WGS sequence"/>
</dbReference>
<accession>A0ACC2SRP6</accession>
<sequence length="303" mass="35011">MQLCDPNSSDKGWRYVSTATSMALNLGLNQTPPFKLPVWVKEWRLRLWSWIFITNHLFFFSLKKPICINKDNSVSIHPSDFSLDLSPSSSFSDISIALGSMLFMKHMKELCYYLSLSLDAYNRYTLDSQGISLDSLAKTFVTSRSHFEAWNSQLLADFRHLPPCKSSHVIYDVFKFNLIIIYKASWLEITKTFTSKNLEKECVRFMRDKSMLMTAYIIRDFKAASPLLYRYGSTYRLYALASVTVNQLGICGSPLNVKIQTEAVRNFRDIFQILEKYAGYYPLARNMHQIVKVLADKIPVTCK</sequence>
<comment type="caution">
    <text evidence="1">The sequence shown here is derived from an EMBL/GenBank/DDBJ whole genome shotgun (WGS) entry which is preliminary data.</text>
</comment>
<protein>
    <submittedName>
        <fullName evidence="1">Uncharacterized protein</fullName>
    </submittedName>
</protein>
<gene>
    <name evidence="1" type="ORF">DSO57_1023699</name>
</gene>
<dbReference type="EMBL" id="QTSX02004385">
    <property type="protein sequence ID" value="KAJ9065064.1"/>
    <property type="molecule type" value="Genomic_DNA"/>
</dbReference>
<keyword evidence="2" id="KW-1185">Reference proteome</keyword>
<proteinExistence type="predicted"/>
<reference evidence="1" key="1">
    <citation type="submission" date="2022-04" db="EMBL/GenBank/DDBJ databases">
        <title>Genome of the entomopathogenic fungus Entomophthora muscae.</title>
        <authorList>
            <person name="Elya C."/>
            <person name="Lovett B.R."/>
            <person name="Lee E."/>
            <person name="Macias A.M."/>
            <person name="Hajek A.E."/>
            <person name="De Bivort B.L."/>
            <person name="Kasson M.T."/>
            <person name="De Fine Licht H.H."/>
            <person name="Stajich J.E."/>
        </authorList>
    </citation>
    <scope>NUCLEOTIDE SEQUENCE</scope>
    <source>
        <strain evidence="1">Berkeley</strain>
    </source>
</reference>
<name>A0ACC2SRP6_9FUNG</name>
<organism evidence="1 2">
    <name type="scientific">Entomophthora muscae</name>
    <dbReference type="NCBI Taxonomy" id="34485"/>
    <lineage>
        <taxon>Eukaryota</taxon>
        <taxon>Fungi</taxon>
        <taxon>Fungi incertae sedis</taxon>
        <taxon>Zoopagomycota</taxon>
        <taxon>Entomophthoromycotina</taxon>
        <taxon>Entomophthoromycetes</taxon>
        <taxon>Entomophthorales</taxon>
        <taxon>Entomophthoraceae</taxon>
        <taxon>Entomophthora</taxon>
    </lineage>
</organism>
<evidence type="ECO:0000313" key="1">
    <source>
        <dbReference type="EMBL" id="KAJ9065064.1"/>
    </source>
</evidence>